<dbReference type="AlphaFoldDB" id="A0ABD3BLW3"/>
<comment type="caution">
    <text evidence="2">The sequence shown here is derived from an EMBL/GenBank/DDBJ whole genome shotgun (WGS) entry which is preliminary data.</text>
</comment>
<dbReference type="Gene3D" id="3.40.50.150">
    <property type="entry name" value="Vaccinia Virus protein VP39"/>
    <property type="match status" value="1"/>
</dbReference>
<gene>
    <name evidence="2" type="ORF">CASFOL_038465</name>
</gene>
<name>A0ABD3BLW3_9LAMI</name>
<accession>A0ABD3BLW3</accession>
<evidence type="ECO:0000313" key="3">
    <source>
        <dbReference type="Proteomes" id="UP001632038"/>
    </source>
</evidence>
<organism evidence="2 3">
    <name type="scientific">Castilleja foliolosa</name>
    <dbReference type="NCBI Taxonomy" id="1961234"/>
    <lineage>
        <taxon>Eukaryota</taxon>
        <taxon>Viridiplantae</taxon>
        <taxon>Streptophyta</taxon>
        <taxon>Embryophyta</taxon>
        <taxon>Tracheophyta</taxon>
        <taxon>Spermatophyta</taxon>
        <taxon>Magnoliopsida</taxon>
        <taxon>eudicotyledons</taxon>
        <taxon>Gunneridae</taxon>
        <taxon>Pentapetalae</taxon>
        <taxon>asterids</taxon>
        <taxon>lamiids</taxon>
        <taxon>Lamiales</taxon>
        <taxon>Orobanchaceae</taxon>
        <taxon>Pedicularideae</taxon>
        <taxon>Castillejinae</taxon>
        <taxon>Castilleja</taxon>
    </lineage>
</organism>
<dbReference type="SUPFAM" id="SSF53335">
    <property type="entry name" value="S-adenosyl-L-methionine-dependent methyltransferases"/>
    <property type="match status" value="1"/>
</dbReference>
<dbReference type="InterPro" id="IPR005299">
    <property type="entry name" value="MeTrfase_7"/>
</dbReference>
<proteinExistence type="inferred from homology"/>
<dbReference type="InterPro" id="IPR029063">
    <property type="entry name" value="SAM-dependent_MTases_sf"/>
</dbReference>
<dbReference type="Proteomes" id="UP001632038">
    <property type="component" value="Unassembled WGS sequence"/>
</dbReference>
<evidence type="ECO:0000256" key="1">
    <source>
        <dbReference type="ARBA" id="ARBA00007967"/>
    </source>
</evidence>
<evidence type="ECO:0000313" key="2">
    <source>
        <dbReference type="EMBL" id="KAL3618144.1"/>
    </source>
</evidence>
<dbReference type="EMBL" id="JAVIJP010000081">
    <property type="protein sequence ID" value="KAL3618144.1"/>
    <property type="molecule type" value="Genomic_DNA"/>
</dbReference>
<protein>
    <submittedName>
        <fullName evidence="2">Uncharacterized protein</fullName>
    </submittedName>
</protein>
<sequence length="313" mass="35101">MGGTIDAAKPIIEEEIAKKLDIDFSTYPNGPICIADFGCSTGGNSFPAIETITHAIKQKLESLLASSPPEFLVFFNDVVANDFNTLFGSLKPEKVYNAVGVPGDFHGRLLPRSLIHFAHSSWSLHWLTEAPRAVADCDSPAWNGGRIFYMKERKEVYDAYLDQFSRELGSFLEARAVEMVPGGMMAISNLSMPEFWNQETEYTVFTYLNMLDTCLMDMAQKVLPLKLLLTEACHPRSNLARHCTKIQIGCPGKFPPPVRERTCYAFGGCLKHPPKRRPFLLLLFFLYRPCFPVALLYCEGSPRHCCGVGFLRL</sequence>
<comment type="similarity">
    <text evidence="1">Belongs to the methyltransferase superfamily. Type-7 methyltransferase family.</text>
</comment>
<reference evidence="3" key="1">
    <citation type="journal article" date="2024" name="IScience">
        <title>Strigolactones Initiate the Formation of Haustorium-like Structures in Castilleja.</title>
        <authorList>
            <person name="Buerger M."/>
            <person name="Peterson D."/>
            <person name="Chory J."/>
        </authorList>
    </citation>
    <scope>NUCLEOTIDE SEQUENCE [LARGE SCALE GENOMIC DNA]</scope>
</reference>
<keyword evidence="3" id="KW-1185">Reference proteome</keyword>
<dbReference type="Pfam" id="PF03492">
    <property type="entry name" value="Methyltransf_7"/>
    <property type="match status" value="1"/>
</dbReference>
<dbReference type="PANTHER" id="PTHR31009">
    <property type="entry name" value="S-ADENOSYL-L-METHIONINE:CARBOXYL METHYLTRANSFERASE FAMILY PROTEIN"/>
    <property type="match status" value="1"/>
</dbReference>